<proteinExistence type="predicted"/>
<reference evidence="1 2" key="1">
    <citation type="journal article" date="2018" name="Front. Microbiol.">
        <title>Jumbo Bacteriophages Are Represented Within an Increasing Diversity of Environmental Viruses Infecting the Emerging Phytopathogen, Dickeya solani.</title>
        <authorList>
            <person name="Day A.W."/>
            <person name="Ahn J."/>
            <person name="Salmond G.P.C."/>
        </authorList>
    </citation>
    <scope>NUCLEOTIDE SEQUENCE [LARGE SCALE GENOMIC DNA]</scope>
</reference>
<protein>
    <submittedName>
        <fullName evidence="1">Uncharacterized protein</fullName>
    </submittedName>
</protein>
<accession>A0A384ZY01</accession>
<sequence length="151" mass="16479">MFVPVIAYDPDLFADFVFVMSQLEISTASQPSKPTTNEKATYIPQERVADVLSQTIPAYRWTQILNQQITSADQLVLVAALVGQVQSKFTARTFNSNITPGRIDVPLATGAFVTDQTIEPLFDNIVFRVTVGALDLSDTKANNKSVAPVVS</sequence>
<dbReference type="EMBL" id="MH460463">
    <property type="protein sequence ID" value="AXG67128.1"/>
    <property type="molecule type" value="Genomic_DNA"/>
</dbReference>
<name>A0A384ZY01_9CAUD</name>
<evidence type="ECO:0000313" key="2">
    <source>
        <dbReference type="Proteomes" id="UP000262440"/>
    </source>
</evidence>
<evidence type="ECO:0000313" key="1">
    <source>
        <dbReference type="EMBL" id="AXG67128.1"/>
    </source>
</evidence>
<keyword evidence="2" id="KW-1185">Reference proteome</keyword>
<gene>
    <name evidence="1" type="ORF">AD1_084</name>
</gene>
<dbReference type="Proteomes" id="UP000262440">
    <property type="component" value="Segment"/>
</dbReference>
<organism evidence="1 2">
    <name type="scientific">Dickeya phage vB_DsoM_AD1</name>
    <dbReference type="NCBI Taxonomy" id="2283029"/>
    <lineage>
        <taxon>Viruses</taxon>
        <taxon>Duplodnaviria</taxon>
        <taxon>Heunggongvirae</taxon>
        <taxon>Uroviricota</taxon>
        <taxon>Caudoviricetes</taxon>
        <taxon>Alexandravirus</taxon>
        <taxon>Alexandravirus AD1</taxon>
    </lineage>
</organism>